<keyword evidence="6" id="KW-0460">Magnesium</keyword>
<dbReference type="SFLD" id="SFLDG01138">
    <property type="entry name" value="C1.6.2:_Deoxy-d-mannose-octulo"/>
    <property type="match status" value="1"/>
</dbReference>
<evidence type="ECO:0000256" key="4">
    <source>
        <dbReference type="ARBA" id="ARBA00022723"/>
    </source>
</evidence>
<dbReference type="RefSeq" id="WP_211423563.1">
    <property type="nucleotide sequence ID" value="NZ_CP072643.1"/>
</dbReference>
<dbReference type="PIRSF" id="PIRSF006118">
    <property type="entry name" value="KDO8-P_Ptase"/>
    <property type="match status" value="1"/>
</dbReference>
<dbReference type="NCBIfam" id="TIGR01670">
    <property type="entry name" value="KdsC-phosphatas"/>
    <property type="match status" value="1"/>
</dbReference>
<reference evidence="7 8" key="1">
    <citation type="submission" date="2021-03" db="EMBL/GenBank/DDBJ databases">
        <title>Genomic and phenotypic characterization of Chloracidobacterium isolates provides evidence for multiple species.</title>
        <authorList>
            <person name="Saini M.K."/>
            <person name="Costas A.M.G."/>
            <person name="Tank M."/>
            <person name="Bryant D.A."/>
        </authorList>
    </citation>
    <scope>NUCLEOTIDE SEQUENCE [LARGE SCALE GENOMIC DNA]</scope>
    <source>
        <strain evidence="7 8">N</strain>
    </source>
</reference>
<accession>A0ABX8B5H0</accession>
<evidence type="ECO:0000256" key="3">
    <source>
        <dbReference type="ARBA" id="ARBA00011881"/>
    </source>
</evidence>
<dbReference type="InterPro" id="IPR010023">
    <property type="entry name" value="KdsC_fam"/>
</dbReference>
<comment type="similarity">
    <text evidence="2">Belongs to the KdsC family.</text>
</comment>
<evidence type="ECO:0000256" key="5">
    <source>
        <dbReference type="ARBA" id="ARBA00022801"/>
    </source>
</evidence>
<dbReference type="Proteomes" id="UP000677668">
    <property type="component" value="Chromosome 2"/>
</dbReference>
<evidence type="ECO:0000256" key="6">
    <source>
        <dbReference type="ARBA" id="ARBA00022842"/>
    </source>
</evidence>
<dbReference type="Pfam" id="PF08282">
    <property type="entry name" value="Hydrolase_3"/>
    <property type="match status" value="1"/>
</dbReference>
<keyword evidence="8" id="KW-1185">Reference proteome</keyword>
<evidence type="ECO:0000313" key="8">
    <source>
        <dbReference type="Proteomes" id="UP000677668"/>
    </source>
</evidence>
<proteinExistence type="inferred from homology"/>
<protein>
    <submittedName>
        <fullName evidence="7">HAD hydrolase family protein</fullName>
    </submittedName>
</protein>
<dbReference type="InterPro" id="IPR036412">
    <property type="entry name" value="HAD-like_sf"/>
</dbReference>
<sequence length="174" mass="18643">MSDALTERARHIGLLLMDCDGVLTEGFIHLLPDGTELKSFNSQDGHGLKLARRAGIRTGVITGRRSPALEQRARETGIEFLCQATSDKAQALTELLTAQGISPQAVAFIGDDLPDVPVMQQVGLGIAVANAVPEVKQAAHYITTRTGGRGAVREAIELILKAQGKWNAEFLFLA</sequence>
<organism evidence="7 8">
    <name type="scientific">Chloracidobacterium sp. N</name>
    <dbReference type="NCBI Taxonomy" id="2821540"/>
    <lineage>
        <taxon>Bacteria</taxon>
        <taxon>Pseudomonadati</taxon>
        <taxon>Acidobacteriota</taxon>
        <taxon>Terriglobia</taxon>
        <taxon>Terriglobales</taxon>
        <taxon>Acidobacteriaceae</taxon>
        <taxon>Chloracidobacterium</taxon>
        <taxon>Chloracidobacterium aggregatum</taxon>
    </lineage>
</organism>
<evidence type="ECO:0000256" key="2">
    <source>
        <dbReference type="ARBA" id="ARBA00005893"/>
    </source>
</evidence>
<name>A0ABX8B5H0_9BACT</name>
<dbReference type="SFLD" id="SFLDS00003">
    <property type="entry name" value="Haloacid_Dehalogenase"/>
    <property type="match status" value="1"/>
</dbReference>
<dbReference type="EMBL" id="CP072643">
    <property type="protein sequence ID" value="QUV95332.1"/>
    <property type="molecule type" value="Genomic_DNA"/>
</dbReference>
<keyword evidence="4" id="KW-0479">Metal-binding</keyword>
<evidence type="ECO:0000256" key="1">
    <source>
        <dbReference type="ARBA" id="ARBA00001946"/>
    </source>
</evidence>
<dbReference type="SFLD" id="SFLDG01136">
    <property type="entry name" value="C1.6:_Phosphoserine_Phosphatas"/>
    <property type="match status" value="1"/>
</dbReference>
<keyword evidence="5 7" id="KW-0378">Hydrolase</keyword>
<evidence type="ECO:0000313" key="7">
    <source>
        <dbReference type="EMBL" id="QUV95332.1"/>
    </source>
</evidence>
<dbReference type="GO" id="GO:0016787">
    <property type="term" value="F:hydrolase activity"/>
    <property type="evidence" value="ECO:0007669"/>
    <property type="project" value="UniProtKB-KW"/>
</dbReference>
<dbReference type="InterPro" id="IPR050793">
    <property type="entry name" value="CMP-NeuNAc_synthase"/>
</dbReference>
<dbReference type="PANTHER" id="PTHR21485">
    <property type="entry name" value="HAD SUPERFAMILY MEMBERS CMAS AND KDSC"/>
    <property type="match status" value="1"/>
</dbReference>
<gene>
    <name evidence="7" type="ORF">J8C05_15080</name>
</gene>
<dbReference type="CDD" id="cd01630">
    <property type="entry name" value="HAD_KDO-like"/>
    <property type="match status" value="1"/>
</dbReference>
<comment type="subunit">
    <text evidence="3">Homotetramer.</text>
</comment>
<dbReference type="Gene3D" id="3.40.50.1000">
    <property type="entry name" value="HAD superfamily/HAD-like"/>
    <property type="match status" value="1"/>
</dbReference>
<dbReference type="SUPFAM" id="SSF56784">
    <property type="entry name" value="HAD-like"/>
    <property type="match status" value="1"/>
</dbReference>
<comment type="cofactor">
    <cofactor evidence="1">
        <name>Mg(2+)</name>
        <dbReference type="ChEBI" id="CHEBI:18420"/>
    </cofactor>
</comment>
<dbReference type="InterPro" id="IPR023214">
    <property type="entry name" value="HAD_sf"/>
</dbReference>
<dbReference type="PANTHER" id="PTHR21485:SF3">
    <property type="entry name" value="N-ACYLNEURAMINATE CYTIDYLYLTRANSFERASE"/>
    <property type="match status" value="1"/>
</dbReference>